<dbReference type="Gene3D" id="1.10.760.10">
    <property type="entry name" value="Cytochrome c-like domain"/>
    <property type="match status" value="1"/>
</dbReference>
<dbReference type="GO" id="GO:0009055">
    <property type="term" value="F:electron transfer activity"/>
    <property type="evidence" value="ECO:0007669"/>
    <property type="project" value="InterPro"/>
</dbReference>
<keyword evidence="2 4" id="KW-0479">Metal-binding</keyword>
<evidence type="ECO:0000256" key="2">
    <source>
        <dbReference type="ARBA" id="ARBA00022723"/>
    </source>
</evidence>
<proteinExistence type="predicted"/>
<dbReference type="InterPro" id="IPR036909">
    <property type="entry name" value="Cyt_c-like_dom_sf"/>
</dbReference>
<evidence type="ECO:0000256" key="1">
    <source>
        <dbReference type="ARBA" id="ARBA00022617"/>
    </source>
</evidence>
<comment type="caution">
    <text evidence="7">The sequence shown here is derived from an EMBL/GenBank/DDBJ whole genome shotgun (WGS) entry which is preliminary data.</text>
</comment>
<dbReference type="Proteomes" id="UP000439113">
    <property type="component" value="Unassembled WGS sequence"/>
</dbReference>
<protein>
    <submittedName>
        <fullName evidence="7">C-type cytochrome, methanol metabolism-related</fullName>
    </submittedName>
</protein>
<feature type="compositionally biased region" description="Basic and acidic residues" evidence="5">
    <location>
        <begin position="180"/>
        <end position="196"/>
    </location>
</feature>
<feature type="region of interest" description="Disordered" evidence="5">
    <location>
        <begin position="180"/>
        <end position="207"/>
    </location>
</feature>
<dbReference type="AlphaFoldDB" id="A0A6N8DHH0"/>
<evidence type="ECO:0000259" key="6">
    <source>
        <dbReference type="PROSITE" id="PS51007"/>
    </source>
</evidence>
<dbReference type="SUPFAM" id="SSF46626">
    <property type="entry name" value="Cytochrome c"/>
    <property type="match status" value="1"/>
</dbReference>
<feature type="domain" description="Cytochrome c" evidence="6">
    <location>
        <begin position="91"/>
        <end position="176"/>
    </location>
</feature>
<evidence type="ECO:0000313" key="7">
    <source>
        <dbReference type="EMBL" id="MTV29568.1"/>
    </source>
</evidence>
<evidence type="ECO:0000256" key="3">
    <source>
        <dbReference type="ARBA" id="ARBA00023004"/>
    </source>
</evidence>
<keyword evidence="1 4" id="KW-0349">Heme</keyword>
<accession>A0A6N8DHH0</accession>
<gene>
    <name evidence="7" type="ORF">GJ654_01025</name>
</gene>
<evidence type="ECO:0000256" key="4">
    <source>
        <dbReference type="PROSITE-ProRule" id="PRU00433"/>
    </source>
</evidence>
<dbReference type="InterPro" id="IPR009056">
    <property type="entry name" value="Cyt_c-like_dom"/>
</dbReference>
<dbReference type="GO" id="GO:0020037">
    <property type="term" value="F:heme binding"/>
    <property type="evidence" value="ECO:0007669"/>
    <property type="project" value="InterPro"/>
</dbReference>
<sequence length="207" mass="22202">MAQRLAAPGFIGRSFARPDDWNVVVTEFAQKITGRHGLAVAVLAALTLAAPARAESDKVAADKAVSSQDGKFFDANGEPTYKIGPDGKVDWYTYSGFQRYSAECLRCHGPDGMGSSYAPALANSLKTLSYGDFLSTVANGRKNLEGGQEKVMPTLGLDKNVMCFIDDIYIYLKARSDDALGRGRPPGKEPKSKAWEEGVNACMGPPS</sequence>
<dbReference type="OrthoDB" id="5770300at2"/>
<organism evidence="7 8">
    <name type="scientific">Rhodoblastus acidophilus</name>
    <name type="common">Rhodopseudomonas acidophila</name>
    <dbReference type="NCBI Taxonomy" id="1074"/>
    <lineage>
        <taxon>Bacteria</taxon>
        <taxon>Pseudomonadati</taxon>
        <taxon>Pseudomonadota</taxon>
        <taxon>Alphaproteobacteria</taxon>
        <taxon>Hyphomicrobiales</taxon>
        <taxon>Rhodoblastaceae</taxon>
        <taxon>Rhodoblastus</taxon>
    </lineage>
</organism>
<name>A0A6N8DHH0_RHOAC</name>
<reference evidence="7 8" key="1">
    <citation type="submission" date="2019-11" db="EMBL/GenBank/DDBJ databases">
        <title>Whole-genome sequence of a Rhodoblastus acidophilus DSM 142.</title>
        <authorList>
            <person name="Kyndt J.A."/>
            <person name="Meyer T.E."/>
        </authorList>
    </citation>
    <scope>NUCLEOTIDE SEQUENCE [LARGE SCALE GENOMIC DNA]</scope>
    <source>
        <strain evidence="7 8">DSM 142</strain>
    </source>
</reference>
<keyword evidence="3 4" id="KW-0408">Iron</keyword>
<dbReference type="InterPro" id="IPR022411">
    <property type="entry name" value="C-typ_cyt_methanol_metab-rel"/>
</dbReference>
<dbReference type="EMBL" id="WNKS01000001">
    <property type="protein sequence ID" value="MTV29568.1"/>
    <property type="molecule type" value="Genomic_DNA"/>
</dbReference>
<dbReference type="GO" id="GO:0046872">
    <property type="term" value="F:metal ion binding"/>
    <property type="evidence" value="ECO:0007669"/>
    <property type="project" value="UniProtKB-KW"/>
</dbReference>
<evidence type="ECO:0000256" key="5">
    <source>
        <dbReference type="SAM" id="MobiDB-lite"/>
    </source>
</evidence>
<dbReference type="NCBIfam" id="TIGR03874">
    <property type="entry name" value="4cys_cytochr"/>
    <property type="match status" value="1"/>
</dbReference>
<dbReference type="PROSITE" id="PS51007">
    <property type="entry name" value="CYTC"/>
    <property type="match status" value="1"/>
</dbReference>
<evidence type="ECO:0000313" key="8">
    <source>
        <dbReference type="Proteomes" id="UP000439113"/>
    </source>
</evidence>